<evidence type="ECO:0000313" key="11">
    <source>
        <dbReference type="Proteomes" id="UP000242770"/>
    </source>
</evidence>
<keyword evidence="3" id="KW-0813">Transport</keyword>
<keyword evidence="6" id="KW-0811">Translocation</keyword>
<dbReference type="GO" id="GO:0044613">
    <property type="term" value="C:nuclear pore central transport channel"/>
    <property type="evidence" value="ECO:0007669"/>
    <property type="project" value="TreeGrafter"/>
</dbReference>
<dbReference type="GO" id="GO:0006405">
    <property type="term" value="P:RNA export from nucleus"/>
    <property type="evidence" value="ECO:0007669"/>
    <property type="project" value="TreeGrafter"/>
</dbReference>
<accession>A0A0F7S2G1</accession>
<evidence type="ECO:0000256" key="6">
    <source>
        <dbReference type="ARBA" id="ARBA00023010"/>
    </source>
</evidence>
<evidence type="ECO:0000256" key="2">
    <source>
        <dbReference type="ARBA" id="ARBA00005911"/>
    </source>
</evidence>
<dbReference type="Gene3D" id="1.20.5.170">
    <property type="match status" value="1"/>
</dbReference>
<dbReference type="GO" id="GO:0005543">
    <property type="term" value="F:phospholipid binding"/>
    <property type="evidence" value="ECO:0007669"/>
    <property type="project" value="TreeGrafter"/>
</dbReference>
<dbReference type="PANTHER" id="PTHR12084">
    <property type="entry name" value="NUCLEAR PORE GLYCOPROTEIN P62-RELATED"/>
    <property type="match status" value="1"/>
</dbReference>
<dbReference type="GO" id="GO:0017056">
    <property type="term" value="F:structural constituent of nuclear pore"/>
    <property type="evidence" value="ECO:0007669"/>
    <property type="project" value="InterPro"/>
</dbReference>
<protein>
    <recommendedName>
        <fullName evidence="9">Nucleoporin NSP1-like C-terminal domain-containing protein</fullName>
    </recommendedName>
</protein>
<dbReference type="InterPro" id="IPR007758">
    <property type="entry name" value="Nucleoporin_NSP1_C"/>
</dbReference>
<keyword evidence="4" id="KW-0509">mRNA transport</keyword>
<keyword evidence="8" id="KW-0539">Nucleus</keyword>
<evidence type="ECO:0000256" key="1">
    <source>
        <dbReference type="ARBA" id="ARBA00004567"/>
    </source>
</evidence>
<dbReference type="Pfam" id="PF05064">
    <property type="entry name" value="Nsp1_C"/>
    <property type="match status" value="1"/>
</dbReference>
<evidence type="ECO:0000256" key="3">
    <source>
        <dbReference type="ARBA" id="ARBA00022448"/>
    </source>
</evidence>
<dbReference type="AlphaFoldDB" id="A0A0F7S2G1"/>
<dbReference type="Proteomes" id="UP000242770">
    <property type="component" value="Unassembled WGS sequence"/>
</dbReference>
<evidence type="ECO:0000256" key="7">
    <source>
        <dbReference type="ARBA" id="ARBA00023132"/>
    </source>
</evidence>
<evidence type="ECO:0000256" key="5">
    <source>
        <dbReference type="ARBA" id="ARBA00022927"/>
    </source>
</evidence>
<evidence type="ECO:0000256" key="4">
    <source>
        <dbReference type="ARBA" id="ARBA00022816"/>
    </source>
</evidence>
<dbReference type="EMBL" id="CCFA01004011">
    <property type="protein sequence ID" value="CDS01494.1"/>
    <property type="molecule type" value="Genomic_DNA"/>
</dbReference>
<keyword evidence="11" id="KW-1185">Reference proteome</keyword>
<dbReference type="GO" id="GO:0051028">
    <property type="term" value="P:mRNA transport"/>
    <property type="evidence" value="ECO:0007669"/>
    <property type="project" value="UniProtKB-KW"/>
</dbReference>
<organism evidence="10 11">
    <name type="scientific">Sporisorium scitamineum</name>
    <dbReference type="NCBI Taxonomy" id="49012"/>
    <lineage>
        <taxon>Eukaryota</taxon>
        <taxon>Fungi</taxon>
        <taxon>Dikarya</taxon>
        <taxon>Basidiomycota</taxon>
        <taxon>Ustilaginomycotina</taxon>
        <taxon>Ustilaginomycetes</taxon>
        <taxon>Ustilaginales</taxon>
        <taxon>Ustilaginaceae</taxon>
        <taxon>Sporisorium</taxon>
    </lineage>
</organism>
<dbReference type="PANTHER" id="PTHR12084:SF0">
    <property type="entry name" value="NUCLEAR PORE GLYCOPROTEIN P62"/>
    <property type="match status" value="1"/>
</dbReference>
<keyword evidence="7" id="KW-0906">Nuclear pore complex</keyword>
<evidence type="ECO:0000313" key="10">
    <source>
        <dbReference type="EMBL" id="CDS01494.1"/>
    </source>
</evidence>
<evidence type="ECO:0000259" key="9">
    <source>
        <dbReference type="Pfam" id="PF05064"/>
    </source>
</evidence>
<dbReference type="GO" id="GO:0006606">
    <property type="term" value="P:protein import into nucleus"/>
    <property type="evidence" value="ECO:0007669"/>
    <property type="project" value="TreeGrafter"/>
</dbReference>
<sequence length="123" mass="13491">MDEILNRWSTSLDSSIKEFSRQAAEVAAWDKVLLKGGDEISSLLTALFAAEEKQAGIDRTLDYLESSQTDLAALVSDYEAQIDTLLPHLTSTLQLTSADVERERSFALAETLNGQLDDEVVLG</sequence>
<evidence type="ECO:0000256" key="8">
    <source>
        <dbReference type="ARBA" id="ARBA00023242"/>
    </source>
</evidence>
<proteinExistence type="inferred from homology"/>
<feature type="domain" description="Nucleoporin NSP1-like C-terminal" evidence="9">
    <location>
        <begin position="1"/>
        <end position="92"/>
    </location>
</feature>
<name>A0A0F7S2G1_9BASI</name>
<reference evidence="11" key="1">
    <citation type="submission" date="2014-06" db="EMBL/GenBank/DDBJ databases">
        <authorList>
            <person name="Berkman P.J."/>
        </authorList>
    </citation>
    <scope>NUCLEOTIDE SEQUENCE [LARGE SCALE GENOMIC DNA]</scope>
</reference>
<gene>
    <name evidence="10" type="primary">SSCI67680.1</name>
</gene>
<comment type="subcellular location">
    <subcellularLocation>
        <location evidence="1">Nucleus</location>
        <location evidence="1">Nuclear pore complex</location>
    </subcellularLocation>
</comment>
<dbReference type="InterPro" id="IPR026010">
    <property type="entry name" value="NSP1/NUP62"/>
</dbReference>
<dbReference type="STRING" id="49012.A0A0F7S2G1"/>
<keyword evidence="5" id="KW-0653">Protein transport</keyword>
<comment type="similarity">
    <text evidence="2">Belongs to the nucleoporin NSP1/NUP62 family.</text>
</comment>